<dbReference type="PANTHER" id="PTHR42860:SF1">
    <property type="entry name" value="VITAMIN B12-BINDING PROTEIN"/>
    <property type="match status" value="1"/>
</dbReference>
<keyword evidence="3" id="KW-1185">Reference proteome</keyword>
<dbReference type="PANTHER" id="PTHR42860">
    <property type="entry name" value="VITAMIN B12-BINDING PROTEIN"/>
    <property type="match status" value="1"/>
</dbReference>
<dbReference type="EMBL" id="CP036348">
    <property type="protein sequence ID" value="QDV68378.1"/>
    <property type="molecule type" value="Genomic_DNA"/>
</dbReference>
<reference evidence="2 3" key="1">
    <citation type="submission" date="2019-02" db="EMBL/GenBank/DDBJ databases">
        <title>Deep-cultivation of Planctomycetes and their phenomic and genomic characterization uncovers novel biology.</title>
        <authorList>
            <person name="Wiegand S."/>
            <person name="Jogler M."/>
            <person name="Boedeker C."/>
            <person name="Pinto D."/>
            <person name="Vollmers J."/>
            <person name="Rivas-Marin E."/>
            <person name="Kohn T."/>
            <person name="Peeters S.H."/>
            <person name="Heuer A."/>
            <person name="Rast P."/>
            <person name="Oberbeckmann S."/>
            <person name="Bunk B."/>
            <person name="Jeske O."/>
            <person name="Meyerdierks A."/>
            <person name="Storesund J.E."/>
            <person name="Kallscheuer N."/>
            <person name="Luecker S."/>
            <person name="Lage O.M."/>
            <person name="Pohl T."/>
            <person name="Merkel B.J."/>
            <person name="Hornburger P."/>
            <person name="Mueller R.-W."/>
            <person name="Bruemmer F."/>
            <person name="Labrenz M."/>
            <person name="Spormann A.M."/>
            <person name="Op den Camp H."/>
            <person name="Overmann J."/>
            <person name="Amann R."/>
            <person name="Jetten M.S.M."/>
            <person name="Mascher T."/>
            <person name="Medema M.H."/>
            <person name="Devos D.P."/>
            <person name="Kaster A.-K."/>
            <person name="Ovreas L."/>
            <person name="Rohde M."/>
            <person name="Galperin M.Y."/>
            <person name="Jogler C."/>
        </authorList>
    </citation>
    <scope>NUCLEOTIDE SEQUENCE [LARGE SCALE GENOMIC DNA]</scope>
    <source>
        <strain evidence="2 3">Poly24</strain>
    </source>
</reference>
<sequence>MERPRQRKLPVLGMLAIRAATYLPTRAPEIAPANVSLQQRLPQSAMRIVSLLPSATEIICGLGLRDQLVGVTHECDDPADVLQLPKVTRTLIPADASSNQIDALVRERLKTEHALYSLDMPVFESLAPDLIVTQTLCDVCAVSQREVSDAACALPNAARVLNLEPTRLADVLASIGQVAEAAGCVSQGERYLESLQRRIDAVARRSESISHRPRVMLLEWIDPPFSAGHWNPELVAIAGGEEVVGVAGERSVTTPWESILAADPEVMIIACCGFDVPRAAQDLPILRSYDGWDRLRCVRNNRVYMVDGSAYFSRPGPRLVDSLEILAHALHPTTHPLPAGLPAPVTVDVR</sequence>
<dbReference type="PROSITE" id="PS50983">
    <property type="entry name" value="FE_B12_PBP"/>
    <property type="match status" value="1"/>
</dbReference>
<dbReference type="KEGG" id="rcf:Poly24_20870"/>
<dbReference type="Proteomes" id="UP000315082">
    <property type="component" value="Chromosome"/>
</dbReference>
<dbReference type="Pfam" id="PF01497">
    <property type="entry name" value="Peripla_BP_2"/>
    <property type="match status" value="1"/>
</dbReference>
<dbReference type="Gene3D" id="3.40.50.1980">
    <property type="entry name" value="Nitrogenase molybdenum iron protein domain"/>
    <property type="match status" value="2"/>
</dbReference>
<evidence type="ECO:0000313" key="2">
    <source>
        <dbReference type="EMBL" id="QDV68378.1"/>
    </source>
</evidence>
<accession>A0A518JS66</accession>
<dbReference type="SUPFAM" id="SSF53807">
    <property type="entry name" value="Helical backbone' metal receptor"/>
    <property type="match status" value="1"/>
</dbReference>
<evidence type="ECO:0000313" key="3">
    <source>
        <dbReference type="Proteomes" id="UP000315082"/>
    </source>
</evidence>
<dbReference type="CDD" id="cd01144">
    <property type="entry name" value="BtuF"/>
    <property type="match status" value="1"/>
</dbReference>
<dbReference type="InterPro" id="IPR002491">
    <property type="entry name" value="ABC_transptr_periplasmic_BD"/>
</dbReference>
<feature type="domain" description="Fe/B12 periplasmic-binding" evidence="1">
    <location>
        <begin position="47"/>
        <end position="334"/>
    </location>
</feature>
<gene>
    <name evidence="2" type="ORF">Poly24_20870</name>
</gene>
<dbReference type="InterPro" id="IPR051030">
    <property type="entry name" value="Vitamin_B12-ABC_binding"/>
</dbReference>
<organism evidence="2 3">
    <name type="scientific">Rosistilla carotiformis</name>
    <dbReference type="NCBI Taxonomy" id="2528017"/>
    <lineage>
        <taxon>Bacteria</taxon>
        <taxon>Pseudomonadati</taxon>
        <taxon>Planctomycetota</taxon>
        <taxon>Planctomycetia</taxon>
        <taxon>Pirellulales</taxon>
        <taxon>Pirellulaceae</taxon>
        <taxon>Rosistilla</taxon>
    </lineage>
</organism>
<evidence type="ECO:0000259" key="1">
    <source>
        <dbReference type="PROSITE" id="PS50983"/>
    </source>
</evidence>
<proteinExistence type="predicted"/>
<protein>
    <submittedName>
        <fullName evidence="2">Corrinoid ABC transporter substrate-binding protein</fullName>
    </submittedName>
</protein>
<dbReference type="AlphaFoldDB" id="A0A518JS66"/>
<name>A0A518JS66_9BACT</name>